<feature type="non-terminal residue" evidence="1">
    <location>
        <position position="1"/>
    </location>
</feature>
<accession>A0A821UVQ8</accession>
<dbReference type="Proteomes" id="UP000663873">
    <property type="component" value="Unassembled WGS sequence"/>
</dbReference>
<dbReference type="AlphaFoldDB" id="A0A821UVQ8"/>
<proteinExistence type="predicted"/>
<evidence type="ECO:0000313" key="1">
    <source>
        <dbReference type="EMBL" id="CAF4895664.1"/>
    </source>
</evidence>
<reference evidence="1" key="1">
    <citation type="submission" date="2021-02" db="EMBL/GenBank/DDBJ databases">
        <authorList>
            <person name="Nowell W R."/>
        </authorList>
    </citation>
    <scope>NUCLEOTIDE SEQUENCE</scope>
</reference>
<organism evidence="1 2">
    <name type="scientific">Rotaria socialis</name>
    <dbReference type="NCBI Taxonomy" id="392032"/>
    <lineage>
        <taxon>Eukaryota</taxon>
        <taxon>Metazoa</taxon>
        <taxon>Spiralia</taxon>
        <taxon>Gnathifera</taxon>
        <taxon>Rotifera</taxon>
        <taxon>Eurotatoria</taxon>
        <taxon>Bdelloidea</taxon>
        <taxon>Philodinida</taxon>
        <taxon>Philodinidae</taxon>
        <taxon>Rotaria</taxon>
    </lineage>
</organism>
<comment type="caution">
    <text evidence="1">The sequence shown here is derived from an EMBL/GenBank/DDBJ whole genome shotgun (WGS) entry which is preliminary data.</text>
</comment>
<keyword evidence="2" id="KW-1185">Reference proteome</keyword>
<gene>
    <name evidence="1" type="ORF">UJA718_LOCUS45276</name>
</gene>
<sequence length="46" mass="5603">MIAQQYLDNYRTLVEQQQHHLRSYGVVEDQPKQTDMIIDEHFRKSL</sequence>
<dbReference type="EMBL" id="CAJOBP010074998">
    <property type="protein sequence ID" value="CAF4895664.1"/>
    <property type="molecule type" value="Genomic_DNA"/>
</dbReference>
<protein>
    <submittedName>
        <fullName evidence="1">Uncharacterized protein</fullName>
    </submittedName>
</protein>
<name>A0A821UVQ8_9BILA</name>
<evidence type="ECO:0000313" key="2">
    <source>
        <dbReference type="Proteomes" id="UP000663873"/>
    </source>
</evidence>